<feature type="region of interest" description="Disordered" evidence="3">
    <location>
        <begin position="169"/>
        <end position="241"/>
    </location>
</feature>
<dbReference type="RefSeq" id="XP_072798195.1">
    <property type="nucleotide sequence ID" value="XM_072942094.1"/>
</dbReference>
<reference evidence="7" key="1">
    <citation type="submission" date="2025-08" db="UniProtKB">
        <authorList>
            <consortium name="RefSeq"/>
        </authorList>
    </citation>
    <scope>IDENTIFICATION</scope>
</reference>
<sequence length="529" mass="59944">MEVKTLFFWLLLLGCPGHQNVDIIHVLSGFLHLEPDVYGILQKFTDSIAVLPDFFHLGPDVYGILHQFTGITDILPDFFHLGPDVYGILHKFTAVIDILPDFLHLGPDVYGIPWKFTGIAASLGISAILIFSWRIVCAALLKYPVKPPKNQVNVQQIPEKTDNIKEKITEHSENMSISKQKTAESKKHGQKTTRHNKMLSDEALKGNIKTIEKADKHSNGVPESTPATPPSVRGQNVKNPKAVKTALSEASVSGMKVKSGDVNVHKGNVQFNVKRQQSQDANAEFEDSELSTSLKRLNLEDKKKKLKDSCEALRAEKVMKEAELKMLKENIDNLVGVYEQRKMAAEEKLKIKKHNLMEKESELSAMKENLKSVSEETLKYKQQQDQIQEQLQRAENVYRFQICVCEKKAQDNWIKSRILERELEKQRREAAYWKYRLEMMERKKQEERYWMNRLMQGRPELQNHPQRGSGPGAAPGRNGSSFPPEEAKEAQVNMDARGPPRFRGPPGMPDYMGGPSPFVGYGPSPPGSH</sequence>
<feature type="coiled-coil region" evidence="2">
    <location>
        <begin position="296"/>
        <end position="397"/>
    </location>
</feature>
<dbReference type="InterPro" id="IPR051500">
    <property type="entry name" value="cTAGE_MIA/OTOR"/>
</dbReference>
<dbReference type="PANTHER" id="PTHR23158">
    <property type="entry name" value="MELANOMA INHIBITORY ACTIVITY-RELATED"/>
    <property type="match status" value="1"/>
</dbReference>
<dbReference type="PANTHER" id="PTHR23158:SF33">
    <property type="entry name" value="TRANSPORT AND GOLGI ORGANIZATION PROTEIN 1"/>
    <property type="match status" value="1"/>
</dbReference>
<dbReference type="InterPro" id="IPR054697">
    <property type="entry name" value="NPIP_N"/>
</dbReference>
<dbReference type="Proteomes" id="UP001652581">
    <property type="component" value="Chromosome 18"/>
</dbReference>
<accession>A0ABM5BP71</accession>
<name>A0ABM5BP71_VICPA</name>
<evidence type="ECO:0000256" key="1">
    <source>
        <dbReference type="ARBA" id="ARBA00023054"/>
    </source>
</evidence>
<feature type="signal peptide" evidence="4">
    <location>
        <begin position="1"/>
        <end position="20"/>
    </location>
</feature>
<evidence type="ECO:0000256" key="4">
    <source>
        <dbReference type="SAM" id="SignalP"/>
    </source>
</evidence>
<keyword evidence="4" id="KW-0732">Signal</keyword>
<feature type="region of interest" description="Disordered" evidence="3">
    <location>
        <begin position="460"/>
        <end position="529"/>
    </location>
</feature>
<dbReference type="Pfam" id="PF06409">
    <property type="entry name" value="NPIP"/>
    <property type="match status" value="1"/>
</dbReference>
<protein>
    <submittedName>
        <fullName evidence="7">Transport and Golgi organization protein 1 homolog isoform X1</fullName>
    </submittedName>
</protein>
<evidence type="ECO:0000313" key="6">
    <source>
        <dbReference type="Proteomes" id="UP001652581"/>
    </source>
</evidence>
<keyword evidence="1 2" id="KW-0175">Coiled coil</keyword>
<feature type="compositionally biased region" description="Basic and acidic residues" evidence="3">
    <location>
        <begin position="198"/>
        <end position="218"/>
    </location>
</feature>
<dbReference type="GeneID" id="140686943"/>
<evidence type="ECO:0000256" key="3">
    <source>
        <dbReference type="SAM" id="MobiDB-lite"/>
    </source>
</evidence>
<keyword evidence="6" id="KW-1185">Reference proteome</keyword>
<evidence type="ECO:0000256" key="2">
    <source>
        <dbReference type="SAM" id="Coils"/>
    </source>
</evidence>
<gene>
    <name evidence="7" type="primary">LOC140686943</name>
</gene>
<feature type="compositionally biased region" description="Basic residues" evidence="3">
    <location>
        <begin position="188"/>
        <end position="197"/>
    </location>
</feature>
<evidence type="ECO:0000259" key="5">
    <source>
        <dbReference type="Pfam" id="PF06409"/>
    </source>
</evidence>
<feature type="domain" description="Nuclear pore complex interacting protein N-terminal" evidence="5">
    <location>
        <begin position="95"/>
        <end position="215"/>
    </location>
</feature>
<organism evidence="6 7">
    <name type="scientific">Vicugna pacos</name>
    <name type="common">Alpaca</name>
    <name type="synonym">Lama pacos</name>
    <dbReference type="NCBI Taxonomy" id="30538"/>
    <lineage>
        <taxon>Eukaryota</taxon>
        <taxon>Metazoa</taxon>
        <taxon>Chordata</taxon>
        <taxon>Craniata</taxon>
        <taxon>Vertebrata</taxon>
        <taxon>Euteleostomi</taxon>
        <taxon>Mammalia</taxon>
        <taxon>Eutheria</taxon>
        <taxon>Laurasiatheria</taxon>
        <taxon>Artiodactyla</taxon>
        <taxon>Tylopoda</taxon>
        <taxon>Camelidae</taxon>
        <taxon>Vicugna</taxon>
    </lineage>
</organism>
<evidence type="ECO:0000313" key="7">
    <source>
        <dbReference type="RefSeq" id="XP_072798195.1"/>
    </source>
</evidence>
<proteinExistence type="predicted"/>
<feature type="chain" id="PRO_5046334651" evidence="4">
    <location>
        <begin position="21"/>
        <end position="529"/>
    </location>
</feature>
<dbReference type="PROSITE" id="PS51257">
    <property type="entry name" value="PROKAR_LIPOPROTEIN"/>
    <property type="match status" value="1"/>
</dbReference>